<reference evidence="2" key="1">
    <citation type="submission" date="2015-10" db="EMBL/GenBank/DDBJ databases">
        <title>Description of Candidatus Tenderia electrophaga gen. nov, sp. nov., an Uncultivated Electroautotroph from a Biocathode Enrichment.</title>
        <authorList>
            <person name="Eddie B.J."/>
            <person name="Malanoski A.P."/>
            <person name="Wang Z."/>
            <person name="Hall R.J."/>
            <person name="Oh S.D."/>
            <person name="Heiner C."/>
            <person name="Lin B."/>
            <person name="Strycharz-Glaven S.M."/>
        </authorList>
    </citation>
    <scope>NUCLEOTIDE SEQUENCE [LARGE SCALE GENOMIC DNA]</scope>
    <source>
        <strain evidence="2">NRL1</strain>
    </source>
</reference>
<name>A0A0S2TAN6_9GAMM</name>
<dbReference type="EMBL" id="CP013099">
    <property type="protein sequence ID" value="ALP52216.1"/>
    <property type="molecule type" value="Genomic_DNA"/>
</dbReference>
<evidence type="ECO:0008006" key="4">
    <source>
        <dbReference type="Google" id="ProtNLM"/>
    </source>
</evidence>
<feature type="chain" id="PRO_5006604801" description="DUF2059 domain-containing protein" evidence="1">
    <location>
        <begin position="23"/>
        <end position="271"/>
    </location>
</feature>
<gene>
    <name evidence="2" type="ORF">Tel_03110</name>
</gene>
<accession>A0A0S2TAN6</accession>
<keyword evidence="3" id="KW-1185">Reference proteome</keyword>
<dbReference type="AlphaFoldDB" id="A0A0S2TAN6"/>
<sequence length="271" mass="29936">MQSVKTLLGGVLLCLLTLQVHAADKHQQIDTILEQTGFNKLLQYVPNFAQSVLKQSSGALEPEVNSALSSAFADAFATPVVKRDVVTVVNAHYDARHADTYIEQLRSPLSLRMAELERNTSDPANMDDFKAFAASLQESPPPAARRQLIQRLDEANRTTEFSVDMQTAMFKAIFVAIEPVMAADLRLGDGELEKMVDEVRTSLDESLRTNTRLSYLYAFRDVSDEKLKAYIEMCESESYRWAIQLLGNAMISALNQAADRAASAMAAAGQP</sequence>
<dbReference type="Proteomes" id="UP000055136">
    <property type="component" value="Chromosome"/>
</dbReference>
<evidence type="ECO:0000313" key="2">
    <source>
        <dbReference type="EMBL" id="ALP52216.1"/>
    </source>
</evidence>
<evidence type="ECO:0000313" key="3">
    <source>
        <dbReference type="Proteomes" id="UP000055136"/>
    </source>
</evidence>
<protein>
    <recommendedName>
        <fullName evidence="4">DUF2059 domain-containing protein</fullName>
    </recommendedName>
</protein>
<feature type="signal peptide" evidence="1">
    <location>
        <begin position="1"/>
        <end position="22"/>
    </location>
</feature>
<dbReference type="STRING" id="1748243.Tel_03110"/>
<dbReference type="KEGG" id="tee:Tel_03110"/>
<keyword evidence="1" id="KW-0732">Signal</keyword>
<proteinExistence type="predicted"/>
<organism evidence="2 3">
    <name type="scientific">Candidatus Tenderia electrophaga</name>
    <dbReference type="NCBI Taxonomy" id="1748243"/>
    <lineage>
        <taxon>Bacteria</taxon>
        <taxon>Pseudomonadati</taxon>
        <taxon>Pseudomonadota</taxon>
        <taxon>Gammaproteobacteria</taxon>
        <taxon>Candidatus Tenderiales</taxon>
        <taxon>Candidatus Tenderiaceae</taxon>
        <taxon>Candidatus Tenderia</taxon>
    </lineage>
</organism>
<evidence type="ECO:0000256" key="1">
    <source>
        <dbReference type="SAM" id="SignalP"/>
    </source>
</evidence>